<evidence type="ECO:0000313" key="4">
    <source>
        <dbReference type="Proteomes" id="UP000245956"/>
    </source>
</evidence>
<evidence type="ECO:0000313" key="2">
    <source>
        <dbReference type="EMBL" id="PWI69475.1"/>
    </source>
</evidence>
<proteinExistence type="predicted"/>
<evidence type="ECO:0000313" key="1">
    <source>
        <dbReference type="EMBL" id="OAQ69282.1"/>
    </source>
</evidence>
<evidence type="ECO:0000313" key="3">
    <source>
        <dbReference type="Proteomes" id="UP000078240"/>
    </source>
</evidence>
<name>A0A179FUI4_PURLI</name>
<gene>
    <name evidence="2" type="ORF">PCL_01122</name>
    <name evidence="1" type="ORF">VFPBJ_10657</name>
</gene>
<sequence>MFDRFLVAKSYTERRHEPNADEENNLANPIACILLTKTTVRSGKWVKWDLIRSNPGSMLFVSRYGADLAMQELLQWHDLIRDAVPPFMATENPAGANAVQRLRTAIQKLAFARGIATPKPIL</sequence>
<reference evidence="1 3" key="3">
    <citation type="submission" date="2016-01" db="EMBL/GenBank/DDBJ databases">
        <title>Biosynthesis of antibiotic leucinostatins and their inhibition on Phytophthora in bio-control Purpureocillium lilacinum.</title>
        <authorList>
            <person name="Wang G."/>
            <person name="Liu Z."/>
            <person name="Lin R."/>
            <person name="Li E."/>
            <person name="Mao Z."/>
            <person name="Ling J."/>
            <person name="Yin W."/>
            <person name="Xie B."/>
        </authorList>
    </citation>
    <scope>NUCLEOTIDE SEQUENCE [LARGE SCALE GENOMIC DNA]</scope>
    <source>
        <strain evidence="1">PLBJ-1</strain>
    </source>
</reference>
<dbReference type="EMBL" id="LCWV01000012">
    <property type="protein sequence ID" value="PWI69475.1"/>
    <property type="molecule type" value="Genomic_DNA"/>
</dbReference>
<accession>A0A179FUI4</accession>
<organism evidence="1 3">
    <name type="scientific">Purpureocillium lilacinum</name>
    <name type="common">Paecilomyces lilacinus</name>
    <dbReference type="NCBI Taxonomy" id="33203"/>
    <lineage>
        <taxon>Eukaryota</taxon>
        <taxon>Fungi</taxon>
        <taxon>Dikarya</taxon>
        <taxon>Ascomycota</taxon>
        <taxon>Pezizomycotina</taxon>
        <taxon>Sordariomycetes</taxon>
        <taxon>Hypocreomycetidae</taxon>
        <taxon>Hypocreales</taxon>
        <taxon>Ophiocordycipitaceae</taxon>
        <taxon>Purpureocillium</taxon>
    </lineage>
</organism>
<dbReference type="AlphaFoldDB" id="A0A179FUI4"/>
<reference evidence="2" key="1">
    <citation type="submission" date="2015-05" db="EMBL/GenBank/DDBJ databases">
        <authorList>
            <person name="Wang D.B."/>
            <person name="Wang M."/>
        </authorList>
    </citation>
    <scope>NUCLEOTIDE SEQUENCE</scope>
    <source>
        <strain evidence="2">36-1</strain>
    </source>
</reference>
<dbReference type="Proteomes" id="UP000078240">
    <property type="component" value="Unassembled WGS sequence"/>
</dbReference>
<reference evidence="2 4" key="2">
    <citation type="journal article" date="2016" name="Front. Microbiol.">
        <title>Genome and transcriptome sequences reveal the specific parasitism of the nematophagous Purpureocillium lilacinum 36-1.</title>
        <authorList>
            <person name="Xie J."/>
            <person name="Li S."/>
            <person name="Mo C."/>
            <person name="Xiao X."/>
            <person name="Peng D."/>
            <person name="Wang G."/>
            <person name="Xiao Y."/>
        </authorList>
    </citation>
    <scope>NUCLEOTIDE SEQUENCE [LARGE SCALE GENOMIC DNA]</scope>
    <source>
        <strain evidence="2 4">36-1</strain>
    </source>
</reference>
<comment type="caution">
    <text evidence="1">The sequence shown here is derived from an EMBL/GenBank/DDBJ whole genome shotgun (WGS) entry which is preliminary data.</text>
</comment>
<dbReference type="EMBL" id="LSBH01000011">
    <property type="protein sequence ID" value="OAQ69282.1"/>
    <property type="molecule type" value="Genomic_DNA"/>
</dbReference>
<dbReference type="Proteomes" id="UP000245956">
    <property type="component" value="Unassembled WGS sequence"/>
</dbReference>
<protein>
    <submittedName>
        <fullName evidence="1">Uncharacterized protein</fullName>
    </submittedName>
</protein>